<dbReference type="Proteomes" id="UP000005283">
    <property type="component" value="Unassembled WGS sequence"/>
</dbReference>
<reference evidence="1 2" key="1">
    <citation type="submission" date="2009-12" db="EMBL/GenBank/DDBJ databases">
        <title>Genome Sequence of Prevotella buccalis ATCC 35310.</title>
        <authorList>
            <person name="Durkin A.S."/>
            <person name="Madupu R."/>
            <person name="Torralba M."/>
            <person name="Methe B."/>
            <person name="Sutton G."/>
            <person name="Strausberg R.L."/>
            <person name="Nelson K.E."/>
        </authorList>
    </citation>
    <scope>NUCLEOTIDE SEQUENCE [LARGE SCALE GENOMIC DNA]</scope>
    <source>
        <strain evidence="1 2">ATCC 35310</strain>
    </source>
</reference>
<name>D1W2P7_9BACT</name>
<evidence type="ECO:0000313" key="2">
    <source>
        <dbReference type="Proteomes" id="UP000005283"/>
    </source>
</evidence>
<keyword evidence="2" id="KW-1185">Reference proteome</keyword>
<dbReference type="STRING" id="679190.HMPREF0650_0151"/>
<accession>D1W2P7</accession>
<evidence type="ECO:0000313" key="1">
    <source>
        <dbReference type="EMBL" id="EFA93191.1"/>
    </source>
</evidence>
<sequence>MLCKILKHCGMVMDSGIKTTFSYREIDWVLCTILVSRWAE</sequence>
<comment type="caution">
    <text evidence="1">The sequence shown here is derived from an EMBL/GenBank/DDBJ whole genome shotgun (WGS) entry which is preliminary data.</text>
</comment>
<organism evidence="1 2">
    <name type="scientific">Hoylesella buccalis ATCC 35310</name>
    <dbReference type="NCBI Taxonomy" id="679190"/>
    <lineage>
        <taxon>Bacteria</taxon>
        <taxon>Pseudomonadati</taxon>
        <taxon>Bacteroidota</taxon>
        <taxon>Bacteroidia</taxon>
        <taxon>Bacteroidales</taxon>
        <taxon>Prevotellaceae</taxon>
        <taxon>Hoylesella</taxon>
    </lineage>
</organism>
<proteinExistence type="predicted"/>
<protein>
    <submittedName>
        <fullName evidence="1">Uncharacterized protein</fullName>
    </submittedName>
</protein>
<dbReference type="AlphaFoldDB" id="D1W2P7"/>
<gene>
    <name evidence="1" type="ORF">HMPREF0650_0151</name>
</gene>
<dbReference type="EMBL" id="ADEG01000009">
    <property type="protein sequence ID" value="EFA93191.1"/>
    <property type="molecule type" value="Genomic_DNA"/>
</dbReference>